<proteinExistence type="inferred from homology"/>
<dbReference type="Pfam" id="PF08402">
    <property type="entry name" value="TOBE_2"/>
    <property type="match status" value="1"/>
</dbReference>
<keyword evidence="3" id="KW-0813">Transport</keyword>
<dbReference type="Gene3D" id="2.40.50.140">
    <property type="entry name" value="Nucleic acid-binding proteins"/>
    <property type="match status" value="1"/>
</dbReference>
<dbReference type="PROSITE" id="PS50893">
    <property type="entry name" value="ABC_TRANSPORTER_2"/>
    <property type="match status" value="1"/>
</dbReference>
<dbReference type="FunFam" id="3.40.50.300:FF:000042">
    <property type="entry name" value="Maltose/maltodextrin ABC transporter, ATP-binding protein"/>
    <property type="match status" value="1"/>
</dbReference>
<dbReference type="GO" id="GO:0016887">
    <property type="term" value="F:ATP hydrolysis activity"/>
    <property type="evidence" value="ECO:0007669"/>
    <property type="project" value="InterPro"/>
</dbReference>
<keyword evidence="8" id="KW-1185">Reference proteome</keyword>
<dbReference type="Proteomes" id="UP000654108">
    <property type="component" value="Unassembled WGS sequence"/>
</dbReference>
<evidence type="ECO:0000256" key="3">
    <source>
        <dbReference type="ARBA" id="ARBA00022448"/>
    </source>
</evidence>
<dbReference type="InterPro" id="IPR008995">
    <property type="entry name" value="Mo/tungstate-bd_C_term_dom"/>
</dbReference>
<dbReference type="NCBIfam" id="NF008653">
    <property type="entry name" value="PRK11650.1"/>
    <property type="match status" value="1"/>
</dbReference>
<dbReference type="GO" id="GO:0015423">
    <property type="term" value="F:ABC-type maltose transporter activity"/>
    <property type="evidence" value="ECO:0007669"/>
    <property type="project" value="TreeGrafter"/>
</dbReference>
<evidence type="ECO:0000256" key="2">
    <source>
        <dbReference type="ARBA" id="ARBA00005417"/>
    </source>
</evidence>
<evidence type="ECO:0000313" key="8">
    <source>
        <dbReference type="Proteomes" id="UP000654108"/>
    </source>
</evidence>
<dbReference type="AlphaFoldDB" id="A0A927FRA9"/>
<dbReference type="InterPro" id="IPR003593">
    <property type="entry name" value="AAA+_ATPase"/>
</dbReference>
<accession>A0A927FRA9</accession>
<evidence type="ECO:0000259" key="6">
    <source>
        <dbReference type="PROSITE" id="PS50893"/>
    </source>
</evidence>
<comment type="similarity">
    <text evidence="2">Belongs to the ABC transporter superfamily.</text>
</comment>
<dbReference type="EMBL" id="JACYFU010000001">
    <property type="protein sequence ID" value="MBD8064795.1"/>
    <property type="molecule type" value="Genomic_DNA"/>
</dbReference>
<reference evidence="7" key="1">
    <citation type="submission" date="2020-09" db="EMBL/GenBank/DDBJ databases">
        <title>Genome seq and assembly of Devosia sp.</title>
        <authorList>
            <person name="Chhetri G."/>
        </authorList>
    </citation>
    <scope>NUCLEOTIDE SEQUENCE</scope>
    <source>
        <strain evidence="7">PTR5</strain>
    </source>
</reference>
<dbReference type="Gene3D" id="2.40.50.100">
    <property type="match status" value="1"/>
</dbReference>
<dbReference type="InterPro" id="IPR013611">
    <property type="entry name" value="Transp-assoc_OB_typ2"/>
</dbReference>
<dbReference type="Gene3D" id="3.40.50.300">
    <property type="entry name" value="P-loop containing nucleotide triphosphate hydrolases"/>
    <property type="match status" value="1"/>
</dbReference>
<evidence type="ECO:0000256" key="4">
    <source>
        <dbReference type="ARBA" id="ARBA00022741"/>
    </source>
</evidence>
<dbReference type="CDD" id="cd03301">
    <property type="entry name" value="ABC_MalK_N"/>
    <property type="match status" value="1"/>
</dbReference>
<comment type="subcellular location">
    <subcellularLocation>
        <location evidence="1">Cell inner membrane</location>
        <topology evidence="1">Peripheral membrane protein</topology>
    </subcellularLocation>
</comment>
<dbReference type="PANTHER" id="PTHR43875:SF3">
    <property type="entry name" value="MALTOSE_MALTODEXTRIN IMPORT ATP-BINDING PROTEIN MALK"/>
    <property type="match status" value="1"/>
</dbReference>
<dbReference type="RefSeq" id="WP_191773113.1">
    <property type="nucleotide sequence ID" value="NZ_JACYFU010000001.1"/>
</dbReference>
<dbReference type="PROSITE" id="PS00211">
    <property type="entry name" value="ABC_TRANSPORTER_1"/>
    <property type="match status" value="1"/>
</dbReference>
<dbReference type="InterPro" id="IPR003439">
    <property type="entry name" value="ABC_transporter-like_ATP-bd"/>
</dbReference>
<name>A0A927FRA9_9HYPH</name>
<dbReference type="InterPro" id="IPR015855">
    <property type="entry name" value="ABC_transpr_MalK-like"/>
</dbReference>
<protein>
    <submittedName>
        <fullName evidence="7">Sn-glycerol-3-phosphate ABC transporter ATP-binding protein UgpC</fullName>
    </submittedName>
</protein>
<comment type="caution">
    <text evidence="7">The sequence shown here is derived from an EMBL/GenBank/DDBJ whole genome shotgun (WGS) entry which is preliminary data.</text>
</comment>
<dbReference type="InterPro" id="IPR047641">
    <property type="entry name" value="ABC_transpr_MalK/UgpC-like"/>
</dbReference>
<evidence type="ECO:0000313" key="7">
    <source>
        <dbReference type="EMBL" id="MBD8064795.1"/>
    </source>
</evidence>
<gene>
    <name evidence="7" type="primary">ugpC</name>
    <name evidence="7" type="ORF">IC608_04810</name>
</gene>
<feature type="domain" description="ABC transporter" evidence="6">
    <location>
        <begin position="4"/>
        <end position="234"/>
    </location>
</feature>
<sequence length="358" mass="38864">MAGLSLSNLKKTYGKVEVIKDVDLEIGHGEFVVFVGPSGCGKSTLLRMIAGLEDITGGELRIGDKIVNQVQPRDRGVAMVFQSYALYPHMTVYDNVGFGLRLNKTPKDVRDRKIREAAQILQMEHLLDRKPAQLSGGQRQRVAIGRAIVRQPEVFLFDEPLSNLDAALRMDMRMEISKLHQELGATMIYVTHDQVEAMTLADKIVVLNAGVVQQVGSPLELYNRPANLFVAGFIGSPKMNMVEVSVETAGANAIDISGPAIGRLSLATEASGIVLGDKMTLGIRPHDFQQVPEGPFKGTVTLVEHLGNETMVSLKLANGEAMIAALDGDTTCAIGETVSLDFNRDKVHLFDSGGQRRG</sequence>
<dbReference type="SMART" id="SM00382">
    <property type="entry name" value="AAA"/>
    <property type="match status" value="1"/>
</dbReference>
<organism evidence="7 8">
    <name type="scientific">Devosia oryzisoli</name>
    <dbReference type="NCBI Taxonomy" id="2774138"/>
    <lineage>
        <taxon>Bacteria</taxon>
        <taxon>Pseudomonadati</taxon>
        <taxon>Pseudomonadota</taxon>
        <taxon>Alphaproteobacteria</taxon>
        <taxon>Hyphomicrobiales</taxon>
        <taxon>Devosiaceae</taxon>
        <taxon>Devosia</taxon>
    </lineage>
</organism>
<dbReference type="InterPro" id="IPR017871">
    <property type="entry name" value="ABC_transporter-like_CS"/>
</dbReference>
<dbReference type="InterPro" id="IPR027417">
    <property type="entry name" value="P-loop_NTPase"/>
</dbReference>
<dbReference type="SUPFAM" id="SSF52540">
    <property type="entry name" value="P-loop containing nucleoside triphosphate hydrolases"/>
    <property type="match status" value="1"/>
</dbReference>
<dbReference type="GO" id="GO:0055052">
    <property type="term" value="C:ATP-binding cassette (ABC) transporter complex, substrate-binding subunit-containing"/>
    <property type="evidence" value="ECO:0007669"/>
    <property type="project" value="TreeGrafter"/>
</dbReference>
<dbReference type="Pfam" id="PF00005">
    <property type="entry name" value="ABC_tran"/>
    <property type="match status" value="1"/>
</dbReference>
<dbReference type="SUPFAM" id="SSF50331">
    <property type="entry name" value="MOP-like"/>
    <property type="match status" value="1"/>
</dbReference>
<evidence type="ECO:0000256" key="5">
    <source>
        <dbReference type="ARBA" id="ARBA00022840"/>
    </source>
</evidence>
<dbReference type="GO" id="GO:0005524">
    <property type="term" value="F:ATP binding"/>
    <property type="evidence" value="ECO:0007669"/>
    <property type="project" value="UniProtKB-KW"/>
</dbReference>
<evidence type="ECO:0000256" key="1">
    <source>
        <dbReference type="ARBA" id="ARBA00004417"/>
    </source>
</evidence>
<dbReference type="InterPro" id="IPR012340">
    <property type="entry name" value="NA-bd_OB-fold"/>
</dbReference>
<dbReference type="PANTHER" id="PTHR43875">
    <property type="entry name" value="MALTODEXTRIN IMPORT ATP-BINDING PROTEIN MSMX"/>
    <property type="match status" value="1"/>
</dbReference>
<keyword evidence="4" id="KW-0547">Nucleotide-binding</keyword>
<keyword evidence="5 7" id="KW-0067">ATP-binding</keyword>
<dbReference type="GO" id="GO:1990060">
    <property type="term" value="C:maltose transport complex"/>
    <property type="evidence" value="ECO:0007669"/>
    <property type="project" value="TreeGrafter"/>
</dbReference>